<evidence type="ECO:0000256" key="2">
    <source>
        <dbReference type="ARBA" id="ARBA00013081"/>
    </source>
</evidence>
<feature type="compositionally biased region" description="Low complexity" evidence="7">
    <location>
        <begin position="360"/>
        <end position="400"/>
    </location>
</feature>
<proteinExistence type="predicted"/>
<dbReference type="InterPro" id="IPR023214">
    <property type="entry name" value="HAD_sf"/>
</dbReference>
<reference evidence="9" key="2">
    <citation type="submission" date="2021-03" db="UniProtKB">
        <authorList>
            <consortium name="EnsemblPlants"/>
        </authorList>
    </citation>
    <scope>IDENTIFICATION</scope>
</reference>
<evidence type="ECO:0000256" key="1">
    <source>
        <dbReference type="ARBA" id="ARBA00004123"/>
    </source>
</evidence>
<evidence type="ECO:0000256" key="6">
    <source>
        <dbReference type="ARBA" id="ARBA00048336"/>
    </source>
</evidence>
<protein>
    <recommendedName>
        <fullName evidence="2">protein-serine/threonine phosphatase</fullName>
        <ecNumber evidence="2">3.1.3.16</ecNumber>
    </recommendedName>
</protein>
<evidence type="ECO:0000259" key="8">
    <source>
        <dbReference type="PROSITE" id="PS50969"/>
    </source>
</evidence>
<dbReference type="PROSITE" id="PS50969">
    <property type="entry name" value="FCP1"/>
    <property type="match status" value="1"/>
</dbReference>
<keyword evidence="10" id="KW-1185">Reference proteome</keyword>
<comment type="subcellular location">
    <subcellularLocation>
        <location evidence="1">Nucleus</location>
    </subcellularLocation>
</comment>
<dbReference type="SMART" id="SM00577">
    <property type="entry name" value="CPDc"/>
    <property type="match status" value="1"/>
</dbReference>
<dbReference type="SUPFAM" id="SSF56784">
    <property type="entry name" value="HAD-like"/>
    <property type="match status" value="1"/>
</dbReference>
<dbReference type="InterPro" id="IPR036412">
    <property type="entry name" value="HAD-like_sf"/>
</dbReference>
<feature type="domain" description="FCP1 homology" evidence="8">
    <location>
        <begin position="52"/>
        <end position="222"/>
    </location>
</feature>
<evidence type="ECO:0000313" key="10">
    <source>
        <dbReference type="Proteomes" id="UP000596660"/>
    </source>
</evidence>
<evidence type="ECO:0000313" key="9">
    <source>
        <dbReference type="EnsemblPlants" id="AUR62034637-RA:cds"/>
    </source>
</evidence>
<comment type="catalytic activity">
    <reaction evidence="6">
        <text>O-phospho-L-threonyl-[protein] + H2O = L-threonyl-[protein] + phosphate</text>
        <dbReference type="Rhea" id="RHEA:47004"/>
        <dbReference type="Rhea" id="RHEA-COMP:11060"/>
        <dbReference type="Rhea" id="RHEA-COMP:11605"/>
        <dbReference type="ChEBI" id="CHEBI:15377"/>
        <dbReference type="ChEBI" id="CHEBI:30013"/>
        <dbReference type="ChEBI" id="CHEBI:43474"/>
        <dbReference type="ChEBI" id="CHEBI:61977"/>
        <dbReference type="EC" id="3.1.3.16"/>
    </reaction>
</comment>
<dbReference type="GO" id="GO:0005634">
    <property type="term" value="C:nucleus"/>
    <property type="evidence" value="ECO:0007669"/>
    <property type="project" value="UniProtKB-SubCell"/>
</dbReference>
<dbReference type="EC" id="3.1.3.16" evidence="2"/>
<dbReference type="InterPro" id="IPR004274">
    <property type="entry name" value="FCP1_dom"/>
</dbReference>
<evidence type="ECO:0000256" key="5">
    <source>
        <dbReference type="ARBA" id="ARBA00047761"/>
    </source>
</evidence>
<keyword evidence="4" id="KW-0539">Nucleus</keyword>
<dbReference type="Pfam" id="PF03031">
    <property type="entry name" value="NIF"/>
    <property type="match status" value="1"/>
</dbReference>
<dbReference type="CDD" id="cd07521">
    <property type="entry name" value="HAD_FCP1-like"/>
    <property type="match status" value="1"/>
</dbReference>
<keyword evidence="3" id="KW-0378">Hydrolase</keyword>
<dbReference type="PANTHER" id="PTHR23081">
    <property type="entry name" value="RNA POLYMERASE II CTD PHOSPHATASE"/>
    <property type="match status" value="1"/>
</dbReference>
<dbReference type="Gene3D" id="3.40.50.1000">
    <property type="entry name" value="HAD superfamily/HAD-like"/>
    <property type="match status" value="1"/>
</dbReference>
<comment type="catalytic activity">
    <reaction evidence="5">
        <text>O-phospho-L-seryl-[protein] + H2O = L-seryl-[protein] + phosphate</text>
        <dbReference type="Rhea" id="RHEA:20629"/>
        <dbReference type="Rhea" id="RHEA-COMP:9863"/>
        <dbReference type="Rhea" id="RHEA-COMP:11604"/>
        <dbReference type="ChEBI" id="CHEBI:15377"/>
        <dbReference type="ChEBI" id="CHEBI:29999"/>
        <dbReference type="ChEBI" id="CHEBI:43474"/>
        <dbReference type="ChEBI" id="CHEBI:83421"/>
        <dbReference type="EC" id="3.1.3.16"/>
    </reaction>
</comment>
<dbReference type="Proteomes" id="UP000596660">
    <property type="component" value="Unplaced"/>
</dbReference>
<name>A0A803MST6_CHEQI</name>
<evidence type="ECO:0000256" key="7">
    <source>
        <dbReference type="SAM" id="MobiDB-lite"/>
    </source>
</evidence>
<feature type="compositionally biased region" description="Low complexity" evidence="7">
    <location>
        <begin position="220"/>
        <end position="240"/>
    </location>
</feature>
<feature type="compositionally biased region" description="Polar residues" evidence="7">
    <location>
        <begin position="264"/>
        <end position="274"/>
    </location>
</feature>
<dbReference type="AlphaFoldDB" id="A0A803MST6"/>
<sequence length="537" mass="59122">MDNICSRTSWCNTRIIDCGDPIKLPFRYIHPNLALNLDEVTQIQNDNTQVLLNRKKLHLVLDLDHTLIHARKIKKSCQHRQNIRAMMYDDISEFQLSNGNEFVAKLRPGVHEFLEKVSTMFDLSILCTMGKREYAHKVVEKLCGLGKFLWVISREDCVKAKQKMLDVVLSCREATLVVDDTESVWEESYAPVPNSCLVLKLTGGLPEAYSGTAALVTTTGGTNGADNNSSSSSSRQSSKSTKQKKSSNSKNSGKGRQNGGVSAPHQSGSSSGPNYWQQQPYGPWAPWPPCPYPNSSWTPQPTAPTSTPRPVGSDDYNFLDYNPLFYHLHSPNSTSTPTHIEQPHVTAPQATQLAGAGLRNAQPNAASDPPAANPASAGLGTSSPDGLLSSPGPSHSPTLTIPQTRILSPTGLGSAYILLYVDDIILIASSDNLRKQFMVLLDRELARVLDILSDDHNGFYDVGNKKDEYDKKDAREELEKVMISRGLGCSNQEQCVKDEKLGDDEPVATSKPKRLRIRLNGVLLQHDFTPTTKRLKT</sequence>
<feature type="region of interest" description="Disordered" evidence="7">
    <location>
        <begin position="360"/>
        <end position="402"/>
    </location>
</feature>
<dbReference type="PANTHER" id="PTHR23081:SF36">
    <property type="entry name" value="RNA POLYMERASE II SUBUNIT A C-TERMINAL DOMAIN PHOSPHATASE"/>
    <property type="match status" value="1"/>
</dbReference>
<dbReference type="InterPro" id="IPR039189">
    <property type="entry name" value="Fcp1"/>
</dbReference>
<accession>A0A803MST6</accession>
<feature type="region of interest" description="Disordered" evidence="7">
    <location>
        <begin position="220"/>
        <end position="280"/>
    </location>
</feature>
<reference evidence="9" key="1">
    <citation type="journal article" date="2017" name="Nature">
        <title>The genome of Chenopodium quinoa.</title>
        <authorList>
            <person name="Jarvis D.E."/>
            <person name="Ho Y.S."/>
            <person name="Lightfoot D.J."/>
            <person name="Schmoeckel S.M."/>
            <person name="Li B."/>
            <person name="Borm T.J.A."/>
            <person name="Ohyanagi H."/>
            <person name="Mineta K."/>
            <person name="Michell C.T."/>
            <person name="Saber N."/>
            <person name="Kharbatia N.M."/>
            <person name="Rupper R.R."/>
            <person name="Sharp A.R."/>
            <person name="Dally N."/>
            <person name="Boughton B.A."/>
            <person name="Woo Y.H."/>
            <person name="Gao G."/>
            <person name="Schijlen E.G.W.M."/>
            <person name="Guo X."/>
            <person name="Momin A.A."/>
            <person name="Negrao S."/>
            <person name="Al-Babili S."/>
            <person name="Gehring C."/>
            <person name="Roessner U."/>
            <person name="Jung C."/>
            <person name="Murphy K."/>
            <person name="Arold S.T."/>
            <person name="Gojobori T."/>
            <person name="van der Linden C.G."/>
            <person name="van Loo E.N."/>
            <person name="Jellen E.N."/>
            <person name="Maughan P.J."/>
            <person name="Tester M."/>
        </authorList>
    </citation>
    <scope>NUCLEOTIDE SEQUENCE [LARGE SCALE GENOMIC DNA]</scope>
    <source>
        <strain evidence="9">cv. PI 614886</strain>
    </source>
</reference>
<dbReference type="GO" id="GO:0008420">
    <property type="term" value="F:RNA polymerase II CTD heptapeptide repeat phosphatase activity"/>
    <property type="evidence" value="ECO:0007669"/>
    <property type="project" value="InterPro"/>
</dbReference>
<dbReference type="Gramene" id="AUR62034637-RA">
    <property type="protein sequence ID" value="AUR62034637-RA:cds"/>
    <property type="gene ID" value="AUR62034637"/>
</dbReference>
<organism evidence="9 10">
    <name type="scientific">Chenopodium quinoa</name>
    <name type="common">Quinoa</name>
    <dbReference type="NCBI Taxonomy" id="63459"/>
    <lineage>
        <taxon>Eukaryota</taxon>
        <taxon>Viridiplantae</taxon>
        <taxon>Streptophyta</taxon>
        <taxon>Embryophyta</taxon>
        <taxon>Tracheophyta</taxon>
        <taxon>Spermatophyta</taxon>
        <taxon>Magnoliopsida</taxon>
        <taxon>eudicotyledons</taxon>
        <taxon>Gunneridae</taxon>
        <taxon>Pentapetalae</taxon>
        <taxon>Caryophyllales</taxon>
        <taxon>Chenopodiaceae</taxon>
        <taxon>Chenopodioideae</taxon>
        <taxon>Atripliceae</taxon>
        <taxon>Chenopodium</taxon>
    </lineage>
</organism>
<dbReference type="EnsemblPlants" id="AUR62034637-RA">
    <property type="protein sequence ID" value="AUR62034637-RA:cds"/>
    <property type="gene ID" value="AUR62034637"/>
</dbReference>
<evidence type="ECO:0000256" key="3">
    <source>
        <dbReference type="ARBA" id="ARBA00022801"/>
    </source>
</evidence>
<evidence type="ECO:0000256" key="4">
    <source>
        <dbReference type="ARBA" id="ARBA00023242"/>
    </source>
</evidence>